<dbReference type="Proteomes" id="UP000691718">
    <property type="component" value="Unassembled WGS sequence"/>
</dbReference>
<dbReference type="EMBL" id="CAJQZP010000945">
    <property type="protein sequence ID" value="CAG5001562.1"/>
    <property type="molecule type" value="Genomic_DNA"/>
</dbReference>
<evidence type="ECO:0000256" key="1">
    <source>
        <dbReference type="SAM" id="MobiDB-lite"/>
    </source>
</evidence>
<reference evidence="2" key="1">
    <citation type="submission" date="2021-04" db="EMBL/GenBank/DDBJ databases">
        <authorList>
            <person name="Tunstrom K."/>
        </authorList>
    </citation>
    <scope>NUCLEOTIDE SEQUENCE</scope>
</reference>
<accession>A0A8S3X6K5</accession>
<organism evidence="2 3">
    <name type="scientific">Parnassius apollo</name>
    <name type="common">Apollo butterfly</name>
    <name type="synonym">Papilio apollo</name>
    <dbReference type="NCBI Taxonomy" id="110799"/>
    <lineage>
        <taxon>Eukaryota</taxon>
        <taxon>Metazoa</taxon>
        <taxon>Ecdysozoa</taxon>
        <taxon>Arthropoda</taxon>
        <taxon>Hexapoda</taxon>
        <taxon>Insecta</taxon>
        <taxon>Pterygota</taxon>
        <taxon>Neoptera</taxon>
        <taxon>Endopterygota</taxon>
        <taxon>Lepidoptera</taxon>
        <taxon>Glossata</taxon>
        <taxon>Ditrysia</taxon>
        <taxon>Papilionoidea</taxon>
        <taxon>Papilionidae</taxon>
        <taxon>Parnassiinae</taxon>
        <taxon>Parnassini</taxon>
        <taxon>Parnassius</taxon>
        <taxon>Parnassius</taxon>
    </lineage>
</organism>
<protein>
    <submittedName>
        <fullName evidence="2">(apollo) hypothetical protein</fullName>
    </submittedName>
</protein>
<comment type="caution">
    <text evidence="2">The sequence shown here is derived from an EMBL/GenBank/DDBJ whole genome shotgun (WGS) entry which is preliminary data.</text>
</comment>
<evidence type="ECO:0000313" key="3">
    <source>
        <dbReference type="Proteomes" id="UP000691718"/>
    </source>
</evidence>
<gene>
    <name evidence="2" type="ORF">PAPOLLO_LOCUS13936</name>
</gene>
<feature type="compositionally biased region" description="Basic and acidic residues" evidence="1">
    <location>
        <begin position="53"/>
        <end position="63"/>
    </location>
</feature>
<keyword evidence="3" id="KW-1185">Reference proteome</keyword>
<dbReference type="AlphaFoldDB" id="A0A8S3X6K5"/>
<name>A0A8S3X6K5_PARAO</name>
<proteinExistence type="predicted"/>
<sequence>MTNNFSIPKSHKARDEIQFTPIYHIDIWPVECGIENDCKDNIFSLESVKVEEENFENENHETEQYITPTDNFSKPDEGTQADGLLCIVVIGNAPYHNVQVSKPPSLANQKEDWSPRIVQNVDEQFYG</sequence>
<feature type="region of interest" description="Disordered" evidence="1">
    <location>
        <begin position="53"/>
        <end position="74"/>
    </location>
</feature>
<evidence type="ECO:0000313" key="2">
    <source>
        <dbReference type="EMBL" id="CAG5001562.1"/>
    </source>
</evidence>